<dbReference type="SUPFAM" id="SSF75708">
    <property type="entry name" value="Chemotaxis phosphatase CheZ"/>
    <property type="match status" value="1"/>
</dbReference>
<dbReference type="GO" id="GO:0050920">
    <property type="term" value="P:regulation of chemotaxis"/>
    <property type="evidence" value="ECO:0007669"/>
    <property type="project" value="InterPro"/>
</dbReference>
<evidence type="ECO:0000313" key="10">
    <source>
        <dbReference type="EMBL" id="VAW52153.1"/>
    </source>
</evidence>
<proteinExistence type="inferred from homology"/>
<reference evidence="10" key="1">
    <citation type="submission" date="2018-06" db="EMBL/GenBank/DDBJ databases">
        <authorList>
            <person name="Zhirakovskaya E."/>
        </authorList>
    </citation>
    <scope>NUCLEOTIDE SEQUENCE</scope>
</reference>
<protein>
    <recommendedName>
        <fullName evidence="3">Protein phosphatase CheZ</fullName>
    </recommendedName>
    <alternativeName>
        <fullName evidence="9">Chemotaxis protein CheZ</fullName>
    </alternativeName>
</protein>
<dbReference type="GO" id="GO:0009288">
    <property type="term" value="C:bacterial-type flagellum"/>
    <property type="evidence" value="ECO:0007669"/>
    <property type="project" value="InterPro"/>
</dbReference>
<dbReference type="InterPro" id="IPR050992">
    <property type="entry name" value="CheZ_family_phosphatases"/>
</dbReference>
<evidence type="ECO:0000256" key="7">
    <source>
        <dbReference type="ARBA" id="ARBA00022801"/>
    </source>
</evidence>
<sequence>MQAHNRVKTKDKMLNSELIQLAKEYTCLLQEGKDDQAVNLFSDMCKINNMGQVIPESYLYDEVGKLTRELHDNINQFVNESQMQASADEKMPDARQRLEYVVELTDRSAHKTMSLIENSLPVVASLNKKVVEIKKEIDGKIHDEVLYQKITKFLDFSSSVSVKVGEDLNGIMLAQDYQDLTGQIIQRVSVLVKNVENNLIELLKITDCNNNEVSTDSEKQELKENSNGFGPVVPGVNHGEVLQSQDEVDDLLSSLGF</sequence>
<evidence type="ECO:0000256" key="4">
    <source>
        <dbReference type="ARBA" id="ARBA00022490"/>
    </source>
</evidence>
<keyword evidence="7" id="KW-0378">Hydrolase</keyword>
<dbReference type="Pfam" id="PF04344">
    <property type="entry name" value="CheZ"/>
    <property type="match status" value="1"/>
</dbReference>
<dbReference type="AlphaFoldDB" id="A0A3B0WIL5"/>
<dbReference type="PANTHER" id="PTHR43693">
    <property type="entry name" value="PROTEIN PHOSPHATASE CHEZ"/>
    <property type="match status" value="1"/>
</dbReference>
<evidence type="ECO:0000256" key="3">
    <source>
        <dbReference type="ARBA" id="ARBA00018484"/>
    </source>
</evidence>
<dbReference type="EMBL" id="UOFE01000024">
    <property type="protein sequence ID" value="VAW52153.1"/>
    <property type="molecule type" value="Genomic_DNA"/>
</dbReference>
<dbReference type="InterPro" id="IPR007439">
    <property type="entry name" value="Chemotax_Pase_CheZ"/>
</dbReference>
<dbReference type="GO" id="GO:0005737">
    <property type="term" value="C:cytoplasm"/>
    <property type="evidence" value="ECO:0007669"/>
    <property type="project" value="UniProtKB-SubCell"/>
</dbReference>
<evidence type="ECO:0000256" key="9">
    <source>
        <dbReference type="ARBA" id="ARBA00029599"/>
    </source>
</evidence>
<keyword evidence="6" id="KW-0283">Flagellar rotation</keyword>
<accession>A0A3B0WIL5</accession>
<evidence type="ECO:0000256" key="5">
    <source>
        <dbReference type="ARBA" id="ARBA00022500"/>
    </source>
</evidence>
<comment type="subcellular location">
    <subcellularLocation>
        <location evidence="1">Cytoplasm</location>
    </subcellularLocation>
</comment>
<evidence type="ECO:0000256" key="1">
    <source>
        <dbReference type="ARBA" id="ARBA00004496"/>
    </source>
</evidence>
<dbReference type="GO" id="GO:0097588">
    <property type="term" value="P:archaeal or bacterial-type flagellum-dependent cell motility"/>
    <property type="evidence" value="ECO:0007669"/>
    <property type="project" value="UniProtKB-KW"/>
</dbReference>
<dbReference type="Gene3D" id="1.10.287.500">
    <property type="entry name" value="Helix hairpin bin"/>
    <property type="match status" value="1"/>
</dbReference>
<evidence type="ECO:0000256" key="8">
    <source>
        <dbReference type="ARBA" id="ARBA00022912"/>
    </source>
</evidence>
<evidence type="ECO:0000256" key="6">
    <source>
        <dbReference type="ARBA" id="ARBA00022779"/>
    </source>
</evidence>
<organism evidence="10">
    <name type="scientific">hydrothermal vent metagenome</name>
    <dbReference type="NCBI Taxonomy" id="652676"/>
    <lineage>
        <taxon>unclassified sequences</taxon>
        <taxon>metagenomes</taxon>
        <taxon>ecological metagenomes</taxon>
    </lineage>
</organism>
<evidence type="ECO:0000256" key="2">
    <source>
        <dbReference type="ARBA" id="ARBA00005908"/>
    </source>
</evidence>
<keyword evidence="4" id="KW-0963">Cytoplasm</keyword>
<keyword evidence="5" id="KW-0145">Chemotaxis</keyword>
<gene>
    <name evidence="10" type="ORF">MNBD_GAMMA05-673</name>
</gene>
<comment type="similarity">
    <text evidence="2">Belongs to the CheZ family.</text>
</comment>
<keyword evidence="8" id="KW-0904">Protein phosphatase</keyword>
<dbReference type="PANTHER" id="PTHR43693:SF1">
    <property type="entry name" value="PROTEIN PHOSPHATASE CHEZ"/>
    <property type="match status" value="1"/>
</dbReference>
<dbReference type="GO" id="GO:0006935">
    <property type="term" value="P:chemotaxis"/>
    <property type="evidence" value="ECO:0007669"/>
    <property type="project" value="UniProtKB-KW"/>
</dbReference>
<dbReference type="GO" id="GO:0004721">
    <property type="term" value="F:phosphoprotein phosphatase activity"/>
    <property type="evidence" value="ECO:0007669"/>
    <property type="project" value="UniProtKB-KW"/>
</dbReference>
<name>A0A3B0WIL5_9ZZZZ</name>